<dbReference type="NCBIfam" id="NF005486">
    <property type="entry name" value="PRK07093.1"/>
    <property type="match status" value="1"/>
</dbReference>
<dbReference type="Pfam" id="PF00425">
    <property type="entry name" value="Chorismate_bind"/>
    <property type="match status" value="1"/>
</dbReference>
<dbReference type="GO" id="GO:0000162">
    <property type="term" value="P:L-tryptophan biosynthetic process"/>
    <property type="evidence" value="ECO:0007669"/>
    <property type="project" value="TreeGrafter"/>
</dbReference>
<dbReference type="Gene3D" id="3.60.120.10">
    <property type="entry name" value="Anthranilate synthase"/>
    <property type="match status" value="1"/>
</dbReference>
<dbReference type="RefSeq" id="WP_296942969.1">
    <property type="nucleotide sequence ID" value="NZ_LT599032.1"/>
</dbReference>
<dbReference type="PANTHER" id="PTHR11236">
    <property type="entry name" value="AMINOBENZOATE/ANTHRANILATE SYNTHASE"/>
    <property type="match status" value="1"/>
</dbReference>
<evidence type="ECO:0000259" key="1">
    <source>
        <dbReference type="Pfam" id="PF00425"/>
    </source>
</evidence>
<dbReference type="EMBL" id="FLUM01000003">
    <property type="protein sequence ID" value="SBW04487.1"/>
    <property type="molecule type" value="Genomic_DNA"/>
</dbReference>
<proteinExistence type="predicted"/>
<dbReference type="AlphaFoldDB" id="A0A212JYJ2"/>
<dbReference type="InterPro" id="IPR005801">
    <property type="entry name" value="ADC_synthase"/>
</dbReference>
<dbReference type="PRINTS" id="PR00095">
    <property type="entry name" value="ANTSNTHASEI"/>
</dbReference>
<feature type="domain" description="Chorismate-utilising enzyme C-terminal" evidence="1">
    <location>
        <begin position="76"/>
        <end position="319"/>
    </location>
</feature>
<accession>A0A212JYJ2</accession>
<dbReference type="InterPro" id="IPR019999">
    <property type="entry name" value="Anth_synth_I-like"/>
</dbReference>
<dbReference type="InterPro" id="IPR015890">
    <property type="entry name" value="Chorismate_C"/>
</dbReference>
<sequence>MLTKRVEDIQHKMNVYGKEKRPFLFTVNFDLTEGFFLENPLGQTEVLFDVRGRGNSSVKKAIENDIQFSTNPLTYAAYKAKFDIVHQGLLKGYSYLTNLTIKTPISTNLSFPDIFAYSNAPYKLLLPGRFVCFSPERFVKISGRIISTNPMKGTIDASIPNAEQIILNDYKETAEHNTIVDLLRNDLSIVADYVQVSRFRYIDRIKTNRTDILQVSSEITGRLQDDYADNFGDIIFGMLPAGSISGAPKPATLDIIREAENEPRGYYTGIFGYYDGKELDTAVMIRFIEEDDGRYYFRSGGGITAYSDCESEYKEVLSKIYLPII</sequence>
<evidence type="ECO:0000313" key="2">
    <source>
        <dbReference type="EMBL" id="SBW04487.1"/>
    </source>
</evidence>
<dbReference type="SUPFAM" id="SSF56322">
    <property type="entry name" value="ADC synthase"/>
    <property type="match status" value="1"/>
</dbReference>
<dbReference type="PANTHER" id="PTHR11236:SF50">
    <property type="entry name" value="AMINODEOXYCHORISMATE SYNTHASE COMPONENT 1"/>
    <property type="match status" value="1"/>
</dbReference>
<protein>
    <submittedName>
        <fullName evidence="2">Uncharacterized PabA-like protein HI_1170</fullName>
    </submittedName>
</protein>
<organism evidence="2">
    <name type="scientific">uncultured Dysgonomonas sp</name>
    <dbReference type="NCBI Taxonomy" id="206096"/>
    <lineage>
        <taxon>Bacteria</taxon>
        <taxon>Pseudomonadati</taxon>
        <taxon>Bacteroidota</taxon>
        <taxon>Bacteroidia</taxon>
        <taxon>Bacteroidales</taxon>
        <taxon>Dysgonomonadaceae</taxon>
        <taxon>Dysgonomonas</taxon>
        <taxon>environmental samples</taxon>
    </lineage>
</organism>
<dbReference type="GO" id="GO:0046820">
    <property type="term" value="F:4-amino-4-deoxychorismate synthase activity"/>
    <property type="evidence" value="ECO:0007669"/>
    <property type="project" value="TreeGrafter"/>
</dbReference>
<name>A0A212JYJ2_9BACT</name>
<reference evidence="2" key="1">
    <citation type="submission" date="2016-04" db="EMBL/GenBank/DDBJ databases">
        <authorList>
            <person name="Evans L.H."/>
            <person name="Alamgir A."/>
            <person name="Owens N."/>
            <person name="Weber N.D."/>
            <person name="Virtaneva K."/>
            <person name="Barbian K."/>
            <person name="Babar A."/>
            <person name="Rosenke K."/>
        </authorList>
    </citation>
    <scope>NUCLEOTIDE SEQUENCE</scope>
    <source>
        <strain evidence="2">86-1</strain>
    </source>
</reference>
<gene>
    <name evidence="2" type="ORF">KL86DYS1_30854</name>
</gene>